<evidence type="ECO:0000259" key="1">
    <source>
        <dbReference type="PROSITE" id="PS51459"/>
    </source>
</evidence>
<comment type="caution">
    <text evidence="2">The sequence shown here is derived from an EMBL/GenBank/DDBJ whole genome shotgun (WGS) entry which is preliminary data.</text>
</comment>
<organism evidence="2">
    <name type="scientific">marine sediment metagenome</name>
    <dbReference type="NCBI Taxonomy" id="412755"/>
    <lineage>
        <taxon>unclassified sequences</taxon>
        <taxon>metagenomes</taxon>
        <taxon>ecological metagenomes</taxon>
    </lineage>
</organism>
<proteinExistence type="predicted"/>
<dbReference type="InterPro" id="IPR036597">
    <property type="entry name" value="Fido-like_dom_sf"/>
</dbReference>
<name>A0A0F8XXI2_9ZZZZ</name>
<evidence type="ECO:0000313" key="2">
    <source>
        <dbReference type="EMBL" id="KKK46704.1"/>
    </source>
</evidence>
<dbReference type="PROSITE" id="PS51459">
    <property type="entry name" value="FIDO"/>
    <property type="match status" value="1"/>
</dbReference>
<feature type="domain" description="Fido" evidence="1">
    <location>
        <begin position="1"/>
        <end position="77"/>
    </location>
</feature>
<reference evidence="2" key="1">
    <citation type="journal article" date="2015" name="Nature">
        <title>Complex archaea that bridge the gap between prokaryotes and eukaryotes.</title>
        <authorList>
            <person name="Spang A."/>
            <person name="Saw J.H."/>
            <person name="Jorgensen S.L."/>
            <person name="Zaremba-Niedzwiedzka K."/>
            <person name="Martijn J."/>
            <person name="Lind A.E."/>
            <person name="van Eijk R."/>
            <person name="Schleper C."/>
            <person name="Guy L."/>
            <person name="Ettema T.J."/>
        </authorList>
    </citation>
    <scope>NUCLEOTIDE SEQUENCE</scope>
</reference>
<accession>A0A0F8XXI2</accession>
<gene>
    <name evidence="2" type="ORF">LCGC14_3162550</name>
</gene>
<dbReference type="Gene3D" id="1.10.3290.10">
    <property type="entry name" value="Fido-like domain"/>
    <property type="match status" value="1"/>
</dbReference>
<dbReference type="EMBL" id="LAZR01069944">
    <property type="protein sequence ID" value="KKK46704.1"/>
    <property type="molecule type" value="Genomic_DNA"/>
</dbReference>
<dbReference type="Pfam" id="PF02661">
    <property type="entry name" value="Fic"/>
    <property type="match status" value="1"/>
</dbReference>
<sequence length="77" mass="8808">NGGPDIIPNLENIIWQANGDHGSPFEIHQSYEELHPFSDGNGRSGRMIWLWQMLRDGQDVSLGFLHTHYYQSLEAGR</sequence>
<protein>
    <recommendedName>
        <fullName evidence="1">Fido domain-containing protein</fullName>
    </recommendedName>
</protein>
<dbReference type="InterPro" id="IPR003812">
    <property type="entry name" value="Fido"/>
</dbReference>
<feature type="non-terminal residue" evidence="2">
    <location>
        <position position="1"/>
    </location>
</feature>
<dbReference type="SUPFAM" id="SSF140931">
    <property type="entry name" value="Fic-like"/>
    <property type="match status" value="1"/>
</dbReference>
<dbReference type="AlphaFoldDB" id="A0A0F8XXI2"/>